<accession>A0A9K3NKH1</accession>
<reference evidence="1" key="1">
    <citation type="journal article" date="2017" name="Nature">
        <title>The sunflower genome provides insights into oil metabolism, flowering and Asterid evolution.</title>
        <authorList>
            <person name="Badouin H."/>
            <person name="Gouzy J."/>
            <person name="Grassa C.J."/>
            <person name="Murat F."/>
            <person name="Staton S.E."/>
            <person name="Cottret L."/>
            <person name="Lelandais-Briere C."/>
            <person name="Owens G.L."/>
            <person name="Carrere S."/>
            <person name="Mayjonade B."/>
            <person name="Legrand L."/>
            <person name="Gill N."/>
            <person name="Kane N.C."/>
            <person name="Bowers J.E."/>
            <person name="Hubner S."/>
            <person name="Bellec A."/>
            <person name="Berard A."/>
            <person name="Berges H."/>
            <person name="Blanchet N."/>
            <person name="Boniface M.C."/>
            <person name="Brunel D."/>
            <person name="Catrice O."/>
            <person name="Chaidir N."/>
            <person name="Claudel C."/>
            <person name="Donnadieu C."/>
            <person name="Faraut T."/>
            <person name="Fievet G."/>
            <person name="Helmstetter N."/>
            <person name="King M."/>
            <person name="Knapp S.J."/>
            <person name="Lai Z."/>
            <person name="Le Paslier M.C."/>
            <person name="Lippi Y."/>
            <person name="Lorenzon L."/>
            <person name="Mandel J.R."/>
            <person name="Marage G."/>
            <person name="Marchand G."/>
            <person name="Marquand E."/>
            <person name="Bret-Mestries E."/>
            <person name="Morien E."/>
            <person name="Nambeesan S."/>
            <person name="Nguyen T."/>
            <person name="Pegot-Espagnet P."/>
            <person name="Pouilly N."/>
            <person name="Raftis F."/>
            <person name="Sallet E."/>
            <person name="Schiex T."/>
            <person name="Thomas J."/>
            <person name="Vandecasteele C."/>
            <person name="Vares D."/>
            <person name="Vear F."/>
            <person name="Vautrin S."/>
            <person name="Crespi M."/>
            <person name="Mangin B."/>
            <person name="Burke J.M."/>
            <person name="Salse J."/>
            <person name="Munos S."/>
            <person name="Vincourt P."/>
            <person name="Rieseberg L.H."/>
            <person name="Langlade N.B."/>
        </authorList>
    </citation>
    <scope>NUCLEOTIDE SEQUENCE</scope>
    <source>
        <tissue evidence="1">Leaves</tissue>
    </source>
</reference>
<organism evidence="1 2">
    <name type="scientific">Helianthus annuus</name>
    <name type="common">Common sunflower</name>
    <dbReference type="NCBI Taxonomy" id="4232"/>
    <lineage>
        <taxon>Eukaryota</taxon>
        <taxon>Viridiplantae</taxon>
        <taxon>Streptophyta</taxon>
        <taxon>Embryophyta</taxon>
        <taxon>Tracheophyta</taxon>
        <taxon>Spermatophyta</taxon>
        <taxon>Magnoliopsida</taxon>
        <taxon>eudicotyledons</taxon>
        <taxon>Gunneridae</taxon>
        <taxon>Pentapetalae</taxon>
        <taxon>asterids</taxon>
        <taxon>campanulids</taxon>
        <taxon>Asterales</taxon>
        <taxon>Asteraceae</taxon>
        <taxon>Asteroideae</taxon>
        <taxon>Heliantheae alliance</taxon>
        <taxon>Heliantheae</taxon>
        <taxon>Helianthus</taxon>
    </lineage>
</organism>
<reference evidence="1" key="2">
    <citation type="submission" date="2020-06" db="EMBL/GenBank/DDBJ databases">
        <title>Helianthus annuus Genome sequencing and assembly Release 2.</title>
        <authorList>
            <person name="Gouzy J."/>
            <person name="Langlade N."/>
            <person name="Munos S."/>
        </authorList>
    </citation>
    <scope>NUCLEOTIDE SEQUENCE</scope>
    <source>
        <tissue evidence="1">Leaves</tissue>
    </source>
</reference>
<dbReference type="EMBL" id="MNCJ02000321">
    <property type="protein sequence ID" value="KAF5802883.1"/>
    <property type="molecule type" value="Genomic_DNA"/>
</dbReference>
<proteinExistence type="predicted"/>
<dbReference type="AlphaFoldDB" id="A0A9K3NKH1"/>
<dbReference type="Gramene" id="mRNA:HanXRQr2_Chr06g0264791">
    <property type="protein sequence ID" value="CDS:HanXRQr2_Chr06g0264791.1"/>
    <property type="gene ID" value="HanXRQr2_Chr06g0264791"/>
</dbReference>
<evidence type="ECO:0000313" key="1">
    <source>
        <dbReference type="EMBL" id="KAF5802883.1"/>
    </source>
</evidence>
<dbReference type="Proteomes" id="UP000215914">
    <property type="component" value="Unassembled WGS sequence"/>
</dbReference>
<gene>
    <name evidence="1" type="ORF">HanXRQr2_Chr06g0264791</name>
</gene>
<keyword evidence="2" id="KW-1185">Reference proteome</keyword>
<name>A0A9K3NKH1_HELAN</name>
<comment type="caution">
    <text evidence="1">The sequence shown here is derived from an EMBL/GenBank/DDBJ whole genome shotgun (WGS) entry which is preliminary data.</text>
</comment>
<evidence type="ECO:0000313" key="2">
    <source>
        <dbReference type="Proteomes" id="UP000215914"/>
    </source>
</evidence>
<sequence>MFVELLSFDKIRQPFIVGLLQKKKRKLCPIFVKIRNTKHNYVVKRHLLKSDSF</sequence>
<protein>
    <submittedName>
        <fullName evidence="1">Uncharacterized protein</fullName>
    </submittedName>
</protein>